<protein>
    <submittedName>
        <fullName evidence="1">Uncharacterized protein</fullName>
    </submittedName>
</protein>
<accession>A0A6S6RYB2</accession>
<reference evidence="1" key="1">
    <citation type="submission" date="2020-01" db="EMBL/GenBank/DDBJ databases">
        <authorList>
            <person name="Meier V. D."/>
            <person name="Meier V D."/>
        </authorList>
    </citation>
    <scope>NUCLEOTIDE SEQUENCE</scope>
    <source>
        <strain evidence="1">HLG_WM_MAG_05</strain>
    </source>
</reference>
<gene>
    <name evidence="1" type="ORF">HELGO_WM10175</name>
</gene>
<dbReference type="PROSITE" id="PS51257">
    <property type="entry name" value="PROKAR_LIPOPROTEIN"/>
    <property type="match status" value="1"/>
</dbReference>
<organism evidence="1">
    <name type="scientific">uncultured Sulfurovum sp</name>
    <dbReference type="NCBI Taxonomy" id="269237"/>
    <lineage>
        <taxon>Bacteria</taxon>
        <taxon>Pseudomonadati</taxon>
        <taxon>Campylobacterota</taxon>
        <taxon>Epsilonproteobacteria</taxon>
        <taxon>Campylobacterales</taxon>
        <taxon>Sulfurovaceae</taxon>
        <taxon>Sulfurovum</taxon>
        <taxon>environmental samples</taxon>
    </lineage>
</organism>
<proteinExistence type="predicted"/>
<dbReference type="AlphaFoldDB" id="A0A6S6RYB2"/>
<sequence>MRLFLSIIFVISSFTSCSKPTGGLNIAFEALGSEVNSKYGSEGLHYRSSINITGLGQNQVIGEILTVPGQKIPDTHAIPIITDCSKVAVSLYDTNASIYDIRAIQNALNELIQLQSIAIAIETEIVFIRLLKQRMEDKPKNKELQFEIAKRYGKSDNILPTKLTFLQNELQKNQKLVLSKRSTLNTIQPGIIIAHWTSSKQKNMGGFFGSLFATSINNQVQREGFVILAGLKTESIWLGDDFASYVTKERTGSDAIINDKGYIVTYKLSAKHRAYSETFNYQQLISTRLSLSPEDIQKILGTHYAELFTHKQAELRLSFSNMIGATNKGVLTAAKKHLFEYRFYGDKAYADSVIYNYNRTTGYSEVYSVRSNIAELKQNFKQLKVQTSSCENNRIKNKKLNIREPNKLFKKNILLDYPVQ</sequence>
<name>A0A6S6RYB2_9BACT</name>
<evidence type="ECO:0000313" key="1">
    <source>
        <dbReference type="EMBL" id="CAA6801081.1"/>
    </source>
</evidence>
<dbReference type="EMBL" id="CACVAU010000002">
    <property type="protein sequence ID" value="CAA6801081.1"/>
    <property type="molecule type" value="Genomic_DNA"/>
</dbReference>